<reference evidence="7 8" key="1">
    <citation type="submission" date="2017-09" db="EMBL/GenBank/DDBJ databases">
        <authorList>
            <person name="Ehlers B."/>
            <person name="Leendertz F.H."/>
        </authorList>
    </citation>
    <scope>NUCLEOTIDE SEQUENCE [LARGE SCALE GENOMIC DNA]</scope>
    <source>
        <strain evidence="7 8">DSM 46844</strain>
    </source>
</reference>
<dbReference type="GO" id="GO:0006352">
    <property type="term" value="P:DNA-templated transcription initiation"/>
    <property type="evidence" value="ECO:0007669"/>
    <property type="project" value="InterPro"/>
</dbReference>
<dbReference type="SUPFAM" id="SSF88946">
    <property type="entry name" value="Sigma2 domain of RNA polymerase sigma factors"/>
    <property type="match status" value="1"/>
</dbReference>
<dbReference type="Proteomes" id="UP000219514">
    <property type="component" value="Unassembled WGS sequence"/>
</dbReference>
<evidence type="ECO:0000256" key="3">
    <source>
        <dbReference type="ARBA" id="ARBA00023082"/>
    </source>
</evidence>
<dbReference type="GO" id="GO:0016987">
    <property type="term" value="F:sigma factor activity"/>
    <property type="evidence" value="ECO:0007669"/>
    <property type="project" value="UniProtKB-KW"/>
</dbReference>
<dbReference type="Pfam" id="PF04542">
    <property type="entry name" value="Sigma70_r2"/>
    <property type="match status" value="1"/>
</dbReference>
<dbReference type="InterPro" id="IPR007627">
    <property type="entry name" value="RNA_pol_sigma70_r2"/>
</dbReference>
<proteinExistence type="inferred from homology"/>
<comment type="similarity">
    <text evidence="1">Belongs to the sigma-70 factor family. ECF subfamily.</text>
</comment>
<gene>
    <name evidence="7" type="ORF">SAMN06893097_104349</name>
</gene>
<evidence type="ECO:0000259" key="6">
    <source>
        <dbReference type="Pfam" id="PF04542"/>
    </source>
</evidence>
<evidence type="ECO:0000256" key="5">
    <source>
        <dbReference type="ARBA" id="ARBA00023163"/>
    </source>
</evidence>
<evidence type="ECO:0000313" key="7">
    <source>
        <dbReference type="EMBL" id="SNX96634.1"/>
    </source>
</evidence>
<dbReference type="NCBIfam" id="TIGR02937">
    <property type="entry name" value="sigma70-ECF"/>
    <property type="match status" value="1"/>
</dbReference>
<dbReference type="PANTHER" id="PTHR43133:SF8">
    <property type="entry name" value="RNA POLYMERASE SIGMA FACTOR HI_1459-RELATED"/>
    <property type="match status" value="1"/>
</dbReference>
<feature type="domain" description="RNA polymerase sigma-70 region 2" evidence="6">
    <location>
        <begin position="36"/>
        <end position="103"/>
    </location>
</feature>
<dbReference type="Gene3D" id="1.10.10.10">
    <property type="entry name" value="Winged helix-like DNA-binding domain superfamily/Winged helix DNA-binding domain"/>
    <property type="match status" value="1"/>
</dbReference>
<dbReference type="InterPro" id="IPR036388">
    <property type="entry name" value="WH-like_DNA-bd_sf"/>
</dbReference>
<evidence type="ECO:0000256" key="1">
    <source>
        <dbReference type="ARBA" id="ARBA00010641"/>
    </source>
</evidence>
<accession>A0A285EEK3</accession>
<keyword evidence="8" id="KW-1185">Reference proteome</keyword>
<dbReference type="AlphaFoldDB" id="A0A285EEK3"/>
<evidence type="ECO:0000313" key="8">
    <source>
        <dbReference type="Proteomes" id="UP000219514"/>
    </source>
</evidence>
<keyword evidence="2" id="KW-0805">Transcription regulation</keyword>
<protein>
    <submittedName>
        <fullName evidence="7">RNA polymerase sigma factor, sigma-70 family</fullName>
    </submittedName>
</protein>
<organism evidence="7 8">
    <name type="scientific">Geodermatophilus sabuli</name>
    <dbReference type="NCBI Taxonomy" id="1564158"/>
    <lineage>
        <taxon>Bacteria</taxon>
        <taxon>Bacillati</taxon>
        <taxon>Actinomycetota</taxon>
        <taxon>Actinomycetes</taxon>
        <taxon>Geodermatophilales</taxon>
        <taxon>Geodermatophilaceae</taxon>
        <taxon>Geodermatophilus</taxon>
    </lineage>
</organism>
<dbReference type="EMBL" id="OBDO01000004">
    <property type="protein sequence ID" value="SNX96634.1"/>
    <property type="molecule type" value="Genomic_DNA"/>
</dbReference>
<keyword evidence="3" id="KW-0731">Sigma factor</keyword>
<name>A0A285EEK3_9ACTN</name>
<dbReference type="SUPFAM" id="SSF88659">
    <property type="entry name" value="Sigma3 and sigma4 domains of RNA polymerase sigma factors"/>
    <property type="match status" value="1"/>
</dbReference>
<dbReference type="InterPro" id="IPR014284">
    <property type="entry name" value="RNA_pol_sigma-70_dom"/>
</dbReference>
<evidence type="ECO:0000256" key="4">
    <source>
        <dbReference type="ARBA" id="ARBA00023125"/>
    </source>
</evidence>
<dbReference type="RefSeq" id="WP_097206626.1">
    <property type="nucleotide sequence ID" value="NZ_JACHXB010000002.1"/>
</dbReference>
<dbReference type="OrthoDB" id="265863at2"/>
<dbReference type="PANTHER" id="PTHR43133">
    <property type="entry name" value="RNA POLYMERASE ECF-TYPE SIGMA FACTO"/>
    <property type="match status" value="1"/>
</dbReference>
<keyword evidence="4" id="KW-0238">DNA-binding</keyword>
<dbReference type="GO" id="GO:0003677">
    <property type="term" value="F:DNA binding"/>
    <property type="evidence" value="ECO:0007669"/>
    <property type="project" value="UniProtKB-KW"/>
</dbReference>
<keyword evidence="5" id="KW-0804">Transcription</keyword>
<dbReference type="InterPro" id="IPR013324">
    <property type="entry name" value="RNA_pol_sigma_r3/r4-like"/>
</dbReference>
<sequence length="200" mass="22054">MTLNAYLTTAHATTECDNEALLEQAAEGDQLAWRRLVEKYDGLVKSVARSFRLQSADVFDVAQMTWMRLLQNMHTIHHPERLAGWLAVTATRESLAVLRKASRQDLVLGVEEVPDEDPAADFETSVTDRDAARGLWGAVAELSPRRRSLLLALFRDELDSYSEVAAKCSVPIGSIGPTRARALAQLQQKLAARSLGPADL</sequence>
<dbReference type="Gene3D" id="1.10.1740.10">
    <property type="match status" value="1"/>
</dbReference>
<dbReference type="InterPro" id="IPR013325">
    <property type="entry name" value="RNA_pol_sigma_r2"/>
</dbReference>
<evidence type="ECO:0000256" key="2">
    <source>
        <dbReference type="ARBA" id="ARBA00023015"/>
    </source>
</evidence>
<dbReference type="InterPro" id="IPR039425">
    <property type="entry name" value="RNA_pol_sigma-70-like"/>
</dbReference>